<gene>
    <name evidence="1" type="ORF">DP939_44310</name>
</gene>
<keyword evidence="2" id="KW-1185">Reference proteome</keyword>
<dbReference type="Gene3D" id="3.60.10.10">
    <property type="entry name" value="Endonuclease/exonuclease/phosphatase"/>
    <property type="match status" value="1"/>
</dbReference>
<reference evidence="1 2" key="1">
    <citation type="submission" date="2018-06" db="EMBL/GenBank/DDBJ databases">
        <title>Sphaerisporangium craniellae sp. nov., isolated from a marine sponge in the South China Sea.</title>
        <authorList>
            <person name="Li L."/>
        </authorList>
    </citation>
    <scope>NUCLEOTIDE SEQUENCE [LARGE SCALE GENOMIC DNA]</scope>
    <source>
        <strain evidence="1 2">LHW63015</strain>
    </source>
</reference>
<comment type="caution">
    <text evidence="1">The sequence shown here is derived from an EMBL/GenBank/DDBJ whole genome shotgun (WGS) entry which is preliminary data.</text>
</comment>
<evidence type="ECO:0000313" key="2">
    <source>
        <dbReference type="Proteomes" id="UP000253303"/>
    </source>
</evidence>
<dbReference type="OrthoDB" id="3452444at2"/>
<organism evidence="1 2">
    <name type="scientific">Spongiactinospora rosea</name>
    <dbReference type="NCBI Taxonomy" id="2248750"/>
    <lineage>
        <taxon>Bacteria</taxon>
        <taxon>Bacillati</taxon>
        <taxon>Actinomycetota</taxon>
        <taxon>Actinomycetes</taxon>
        <taxon>Streptosporangiales</taxon>
        <taxon>Streptosporangiaceae</taxon>
        <taxon>Spongiactinospora</taxon>
    </lineage>
</organism>
<dbReference type="AlphaFoldDB" id="A0A366LG99"/>
<proteinExistence type="predicted"/>
<dbReference type="SUPFAM" id="SSF56219">
    <property type="entry name" value="DNase I-like"/>
    <property type="match status" value="1"/>
</dbReference>
<protein>
    <recommendedName>
        <fullName evidence="3">Endonuclease/exonuclease/phosphatase domain-containing protein</fullName>
    </recommendedName>
</protein>
<dbReference type="RefSeq" id="WP_113986841.1">
    <property type="nucleotide sequence ID" value="NZ_QMEY01000048.1"/>
</dbReference>
<dbReference type="Proteomes" id="UP000253303">
    <property type="component" value="Unassembled WGS sequence"/>
</dbReference>
<dbReference type="InterPro" id="IPR036691">
    <property type="entry name" value="Endo/exonu/phosph_ase_sf"/>
</dbReference>
<accession>A0A366LG99</accession>
<evidence type="ECO:0008006" key="3">
    <source>
        <dbReference type="Google" id="ProtNLM"/>
    </source>
</evidence>
<dbReference type="EMBL" id="QMEY01000048">
    <property type="protein sequence ID" value="RBQ12172.1"/>
    <property type="molecule type" value="Genomic_DNA"/>
</dbReference>
<sequence>MKLTVVSYNLKDGGIDDGNKKRFFAQIDRLAGLDADLIGVQEAKYWRKRRHGPLHEAADRLGMTGIMVRSNHHGCDTVILIRKQRGLRVIRTDHDRSGLRWHALAAAELAVEGRDRPLWFLNTHFAPSSPLLRQIEAETLDLFRDRDAILVGDFNGAAAGETVTAGPEVHPAKARRKADRGAAEAIEESGFIDIAALWGDATPTVSDPPYRADRIYTTLPAKAVQHYQAIKEEDMEEDPHSDHFPVLGVFDV</sequence>
<evidence type="ECO:0000313" key="1">
    <source>
        <dbReference type="EMBL" id="RBQ12172.1"/>
    </source>
</evidence>
<name>A0A366LG99_9ACTN</name>